<protein>
    <submittedName>
        <fullName evidence="2">Uncharacterized protein</fullName>
    </submittedName>
</protein>
<reference evidence="3" key="1">
    <citation type="journal article" date="2022" name="Microb. Genom.">
        <title>A global pangenome for the wheat fungal pathogen Pyrenophora tritici-repentis and prediction of effector protein structural homology.</title>
        <authorList>
            <person name="Moolhuijzen P.M."/>
            <person name="See P.T."/>
            <person name="Shi G."/>
            <person name="Powell H.R."/>
            <person name="Cockram J."/>
            <person name="Jorgensen L.N."/>
            <person name="Benslimane H."/>
            <person name="Strelkov S.E."/>
            <person name="Turner J."/>
            <person name="Liu Z."/>
            <person name="Moffat C.S."/>
        </authorList>
    </citation>
    <scope>NUCLEOTIDE SEQUENCE [LARGE SCALE GENOMIC DNA]</scope>
</reference>
<dbReference type="AlphaFoldDB" id="A0A922N1Y1"/>
<dbReference type="InterPro" id="IPR052660">
    <property type="entry name" value="Erythrocyte_Invasion_ImmMod"/>
</dbReference>
<dbReference type="OMA" id="AHINTAC"/>
<keyword evidence="3" id="KW-1185">Reference proteome</keyword>
<dbReference type="Proteomes" id="UP000249757">
    <property type="component" value="Unassembled WGS sequence"/>
</dbReference>
<feature type="region of interest" description="Disordered" evidence="1">
    <location>
        <begin position="24"/>
        <end position="65"/>
    </location>
</feature>
<evidence type="ECO:0000256" key="1">
    <source>
        <dbReference type="SAM" id="MobiDB-lite"/>
    </source>
</evidence>
<feature type="compositionally biased region" description="Low complexity" evidence="1">
    <location>
        <begin position="452"/>
        <end position="466"/>
    </location>
</feature>
<evidence type="ECO:0000313" key="2">
    <source>
        <dbReference type="EMBL" id="KAI1507472.1"/>
    </source>
</evidence>
<accession>A0A922N1Y1</accession>
<feature type="compositionally biased region" description="Low complexity" evidence="1">
    <location>
        <begin position="177"/>
        <end position="206"/>
    </location>
</feature>
<feature type="compositionally biased region" description="Acidic residues" evidence="1">
    <location>
        <begin position="570"/>
        <end position="580"/>
    </location>
</feature>
<feature type="compositionally biased region" description="Basic residues" evidence="1">
    <location>
        <begin position="469"/>
        <end position="479"/>
    </location>
</feature>
<feature type="region of interest" description="Disordered" evidence="1">
    <location>
        <begin position="146"/>
        <end position="211"/>
    </location>
</feature>
<feature type="compositionally biased region" description="Basic and acidic residues" evidence="1">
    <location>
        <begin position="414"/>
        <end position="429"/>
    </location>
</feature>
<feature type="compositionally biased region" description="Low complexity" evidence="1">
    <location>
        <begin position="497"/>
        <end position="534"/>
    </location>
</feature>
<proteinExistence type="predicted"/>
<feature type="region of interest" description="Disordered" evidence="1">
    <location>
        <begin position="398"/>
        <end position="600"/>
    </location>
</feature>
<name>A0A922N1Y1_9PLEO</name>
<dbReference type="EMBL" id="NRDI02000040">
    <property type="protein sequence ID" value="KAI1507472.1"/>
    <property type="molecule type" value="Genomic_DNA"/>
</dbReference>
<dbReference type="PANTHER" id="PTHR16021">
    <property type="entry name" value="MANSC DOMAIN CONTAINING PROTEIN 1"/>
    <property type="match status" value="1"/>
</dbReference>
<feature type="compositionally biased region" description="Polar residues" evidence="1">
    <location>
        <begin position="162"/>
        <end position="176"/>
    </location>
</feature>
<feature type="compositionally biased region" description="Polar residues" evidence="1">
    <location>
        <begin position="482"/>
        <end position="494"/>
    </location>
</feature>
<gene>
    <name evidence="2" type="ORF">Ptr86124_013576</name>
</gene>
<sequence>MFYIFRALGRLLGASKAIPSAATTTQVAETQPETSAPALSTETSATSSLTTSTPPADSSSATSSPDYRAAFNYASRPTSYARSIEPPVQWPSFGRPVDAPKSTADIAEKSTRHLGDISPPYVPLCDLAHINTACDGASAYEPADVDMTDAPTLPTPPASPTNQYYASEPTNESAEVNNNNTAPQNTTQNPQHTTTTTARPTIPRHPLSTTPNWVDEITYETSTPSYPLPETYAGTFRGIRYYAADYTSLLPCGSENHHHLLCGHYVFSALPCGRNCKTPVQDTAPFTCPTCRAAIDDVFNGKGEAAKVKEMQGVDASVGIAYAVELATRTLPRVKGGVADAVMAFLHKGYGREDCVGSEGPRKVETLDLREMVGEMQGGWERRQMRMMEEDALKAADEAVGRANASGREKRKGRADDVLADGEVREGKKMKTKLTSCLEPITDVTRGKKRSFSSSSSTSTSPSQSTHNNRNKKPKHKFITHPSPTTLALSTKRSFPSLDSSVSDSDSSGSGSSSPTNTTSSSSATSHSTTTTTTYRKQRTQPTPSGEVRFHEQLARLGPIVRGRKMNDGFENDVDVDGEGGEGRRGRKMARLQGGKVGRI</sequence>
<comment type="caution">
    <text evidence="2">The sequence shown here is derived from an EMBL/GenBank/DDBJ whole genome shotgun (WGS) entry which is preliminary data.</text>
</comment>
<organism evidence="2 3">
    <name type="scientific">Pyrenophora tritici-repentis</name>
    <dbReference type="NCBI Taxonomy" id="45151"/>
    <lineage>
        <taxon>Eukaryota</taxon>
        <taxon>Fungi</taxon>
        <taxon>Dikarya</taxon>
        <taxon>Ascomycota</taxon>
        <taxon>Pezizomycotina</taxon>
        <taxon>Dothideomycetes</taxon>
        <taxon>Pleosporomycetidae</taxon>
        <taxon>Pleosporales</taxon>
        <taxon>Pleosporineae</taxon>
        <taxon>Pleosporaceae</taxon>
        <taxon>Pyrenophora</taxon>
    </lineage>
</organism>
<feature type="compositionally biased region" description="Low complexity" evidence="1">
    <location>
        <begin position="33"/>
        <end position="65"/>
    </location>
</feature>
<evidence type="ECO:0000313" key="3">
    <source>
        <dbReference type="Proteomes" id="UP000249757"/>
    </source>
</evidence>
<dbReference type="OrthoDB" id="3799942at2759"/>
<dbReference type="PANTHER" id="PTHR16021:SF13">
    <property type="entry name" value="ETS DOMAIN-CONTAINING PROTEIN-RELATED"/>
    <property type="match status" value="1"/>
</dbReference>